<feature type="compositionally biased region" description="Basic and acidic residues" evidence="1">
    <location>
        <begin position="39"/>
        <end position="49"/>
    </location>
</feature>
<proteinExistence type="predicted"/>
<reference evidence="2" key="1">
    <citation type="submission" date="2020-07" db="EMBL/GenBank/DDBJ databases">
        <title>Genome sequence and genetic diversity analysis of an under-domesticated orphan crop, white fonio (Digitaria exilis).</title>
        <authorList>
            <person name="Bennetzen J.L."/>
            <person name="Chen S."/>
            <person name="Ma X."/>
            <person name="Wang X."/>
            <person name="Yssel A.E.J."/>
            <person name="Chaluvadi S.R."/>
            <person name="Johnson M."/>
            <person name="Gangashetty P."/>
            <person name="Hamidou F."/>
            <person name="Sanogo M.D."/>
            <person name="Zwaenepoel A."/>
            <person name="Wallace J."/>
            <person name="Van De Peer Y."/>
            <person name="Van Deynze A."/>
        </authorList>
    </citation>
    <scope>NUCLEOTIDE SEQUENCE</scope>
    <source>
        <tissue evidence="2">Leaves</tissue>
    </source>
</reference>
<keyword evidence="3" id="KW-1185">Reference proteome</keyword>
<comment type="caution">
    <text evidence="2">The sequence shown here is derived from an EMBL/GenBank/DDBJ whole genome shotgun (WGS) entry which is preliminary data.</text>
</comment>
<sequence>MKPLTREAYGGGMCAADDGGWRDPARPRASAMQSADGPEEAKATGEKPRLPRLRHHRPVPHPVVLGSRRLSCPTISISTYYLKRLEERVASACNREAVKPLPSAPPFRSPHLNRTPTFTHLISQPPS</sequence>
<evidence type="ECO:0000313" key="3">
    <source>
        <dbReference type="Proteomes" id="UP000636709"/>
    </source>
</evidence>
<name>A0A835C0Y3_9POAL</name>
<evidence type="ECO:0000256" key="1">
    <source>
        <dbReference type="SAM" id="MobiDB-lite"/>
    </source>
</evidence>
<gene>
    <name evidence="2" type="ORF">HU200_025692</name>
</gene>
<accession>A0A835C0Y3</accession>
<feature type="region of interest" description="Disordered" evidence="1">
    <location>
        <begin position="99"/>
        <end position="127"/>
    </location>
</feature>
<protein>
    <submittedName>
        <fullName evidence="2">Uncharacterized protein</fullName>
    </submittedName>
</protein>
<dbReference type="EMBL" id="JACEFO010001712">
    <property type="protein sequence ID" value="KAF8718201.1"/>
    <property type="molecule type" value="Genomic_DNA"/>
</dbReference>
<organism evidence="2 3">
    <name type="scientific">Digitaria exilis</name>
    <dbReference type="NCBI Taxonomy" id="1010633"/>
    <lineage>
        <taxon>Eukaryota</taxon>
        <taxon>Viridiplantae</taxon>
        <taxon>Streptophyta</taxon>
        <taxon>Embryophyta</taxon>
        <taxon>Tracheophyta</taxon>
        <taxon>Spermatophyta</taxon>
        <taxon>Magnoliopsida</taxon>
        <taxon>Liliopsida</taxon>
        <taxon>Poales</taxon>
        <taxon>Poaceae</taxon>
        <taxon>PACMAD clade</taxon>
        <taxon>Panicoideae</taxon>
        <taxon>Panicodae</taxon>
        <taxon>Paniceae</taxon>
        <taxon>Anthephorinae</taxon>
        <taxon>Digitaria</taxon>
    </lineage>
</organism>
<feature type="compositionally biased region" description="Basic residues" evidence="1">
    <location>
        <begin position="50"/>
        <end position="59"/>
    </location>
</feature>
<feature type="compositionally biased region" description="Polar residues" evidence="1">
    <location>
        <begin position="112"/>
        <end position="127"/>
    </location>
</feature>
<dbReference type="OrthoDB" id="1717578at2759"/>
<dbReference type="AlphaFoldDB" id="A0A835C0Y3"/>
<evidence type="ECO:0000313" key="2">
    <source>
        <dbReference type="EMBL" id="KAF8718201.1"/>
    </source>
</evidence>
<dbReference type="Proteomes" id="UP000636709">
    <property type="component" value="Unassembled WGS sequence"/>
</dbReference>
<feature type="region of interest" description="Disordered" evidence="1">
    <location>
        <begin position="1"/>
        <end position="65"/>
    </location>
</feature>